<dbReference type="OrthoDB" id="3540210at2759"/>
<name>A0A8H3ILJ4_9LECA</name>
<accession>A0A8H3ILJ4</accession>
<gene>
    <name evidence="2" type="ORF">HETSPECPRED_003656</name>
</gene>
<proteinExistence type="predicted"/>
<keyword evidence="1" id="KW-0812">Transmembrane</keyword>
<dbReference type="Proteomes" id="UP000664521">
    <property type="component" value="Unassembled WGS sequence"/>
</dbReference>
<dbReference type="AlphaFoldDB" id="A0A8H3ILJ4"/>
<feature type="transmembrane region" description="Helical" evidence="1">
    <location>
        <begin position="641"/>
        <end position="671"/>
    </location>
</feature>
<dbReference type="EMBL" id="CAJPDS010000021">
    <property type="protein sequence ID" value="CAF9918069.1"/>
    <property type="molecule type" value="Genomic_DNA"/>
</dbReference>
<keyword evidence="3" id="KW-1185">Reference proteome</keyword>
<keyword evidence="1" id="KW-0472">Membrane</keyword>
<keyword evidence="1" id="KW-1133">Transmembrane helix</keyword>
<evidence type="ECO:0000313" key="2">
    <source>
        <dbReference type="EMBL" id="CAF9918069.1"/>
    </source>
</evidence>
<organism evidence="2 3">
    <name type="scientific">Heterodermia speciosa</name>
    <dbReference type="NCBI Taxonomy" id="116794"/>
    <lineage>
        <taxon>Eukaryota</taxon>
        <taxon>Fungi</taxon>
        <taxon>Dikarya</taxon>
        <taxon>Ascomycota</taxon>
        <taxon>Pezizomycotina</taxon>
        <taxon>Lecanoromycetes</taxon>
        <taxon>OSLEUM clade</taxon>
        <taxon>Lecanoromycetidae</taxon>
        <taxon>Caliciales</taxon>
        <taxon>Physciaceae</taxon>
        <taxon>Heterodermia</taxon>
    </lineage>
</organism>
<evidence type="ECO:0000313" key="3">
    <source>
        <dbReference type="Proteomes" id="UP000664521"/>
    </source>
</evidence>
<sequence length="715" mass="79915">MSKIKTGFWQDHELEGLQSYQYLLPERKARFISNAVAVTLTLALPRVYILLQRSMPGLLNLARRGMRSEPFTGLLQAMKVFLCKVRATFHRKKSNANSEESPLELVTATRPERDQESRILTGTLATIQNATTTEDAVSRLARRHLAMPRISVGNPATDSQGLRQVLNNITAEPKASGYILIFMCLLFAVYLGIQVIAVSSSFIIGGSASTFQGGVCAYYVTGRWTNNWEIIGFSGHHGHQSSLTETALAYADACYGSHQSTASCPTSLTRRIPYNTSTGSICPFPNKKMCKFGSSAVFTMDSDFVNANILGINSKRPFEFRRRTTCSPVIDDQTVVLSRNFSGTVIELTYRYDGKRNSTNANLYAFRERKPLYYNAILDSLSGRDSSIIDVYYENAYDVQVVQEPLSLKAQFDTRSDSLLSSDLVRPLTATTLFLVGTGNIRYYAKSDDPIFPAQRKAHTSWPFESRWAHAGIARTALGCVDEKLVRDSEKKQEWYLLNGQLHDASAQSWNITPPAIVDTNKTPYSDTDFTALQLLCLALRTSDTASAVKFARNNWLDAASRVVHSPEGLMSLPLDPNQWQLEAQKLFNVTLARMQTEIIGMTRAVEKGPNTYLENYFHNRSINPCGMIKMNAEGWQNVSVVGFAGMIGLALGLWIVTMEVGGTIVLVWLYKSVVKRTLGLLLVGMQGAYRIAVRSFRWVYQRVRQLGSRHHRNP</sequence>
<reference evidence="2" key="1">
    <citation type="submission" date="2021-03" db="EMBL/GenBank/DDBJ databases">
        <authorList>
            <person name="Tagirdzhanova G."/>
        </authorList>
    </citation>
    <scope>NUCLEOTIDE SEQUENCE</scope>
</reference>
<evidence type="ECO:0000256" key="1">
    <source>
        <dbReference type="SAM" id="Phobius"/>
    </source>
</evidence>
<comment type="caution">
    <text evidence="2">The sequence shown here is derived from an EMBL/GenBank/DDBJ whole genome shotgun (WGS) entry which is preliminary data.</text>
</comment>
<feature type="transmembrane region" description="Helical" evidence="1">
    <location>
        <begin position="178"/>
        <end position="204"/>
    </location>
</feature>
<protein>
    <submittedName>
        <fullName evidence="2">Uncharacterized protein</fullName>
    </submittedName>
</protein>